<proteinExistence type="inferred from homology"/>
<protein>
    <recommendedName>
        <fullName evidence="2">Capsule synthesis protein CapA domain-containing protein</fullName>
    </recommendedName>
</protein>
<sequence>MKMTFTAAGDAIIQRHIPQGGYPGYDKFKELLSQGDTCFFNLETTLHHYESYGSQYSGGGYLCGPPEVLEDVKKLGFNVTSFANNHTLDYSYGGLEKTLENVKQAGIPCAGAGSNLQEAAQPVYYESPTGRVAVIAATSTFNPAAIAGNASAYIQGRPGLNPVRFTTTYYIKQDDVSRFKKIIRETQIDDENEFYRQSGFAPAVPDDEITFGDYSFKVADKRGFSTSVDTRDLARFQKIIAEAKTQADYVLISLHCHEMKGKDRESLPDFEKEFAHKCIDYGADAIIGHGPHTIRGLEIYQGRPIFYSLGDIILNIQNLTKAPADYFESFSLPTDSTIADLFNAQWAGYTRGMHVDPKLYETVVPYWQVEDGQLTELTLTPIELGFDYPLSDNRKGWPVVAQDDQILQRLADLSEPLGTKFEIRDNVAHLRL</sequence>
<dbReference type="PANTHER" id="PTHR33393">
    <property type="entry name" value="POLYGLUTAMINE SYNTHESIS ACCESSORY PROTEIN RV0574C-RELATED"/>
    <property type="match status" value="1"/>
</dbReference>
<dbReference type="Gene3D" id="3.60.21.10">
    <property type="match status" value="1"/>
</dbReference>
<dbReference type="SUPFAM" id="SSF56300">
    <property type="entry name" value="Metallo-dependent phosphatases"/>
    <property type="match status" value="1"/>
</dbReference>
<dbReference type="Pfam" id="PF09587">
    <property type="entry name" value="PGA_cap"/>
    <property type="match status" value="1"/>
</dbReference>
<dbReference type="InterPro" id="IPR052169">
    <property type="entry name" value="CW_Biosynth-Accessory"/>
</dbReference>
<dbReference type="OrthoDB" id="9810906at2"/>
<keyword evidence="4" id="KW-1185">Reference proteome</keyword>
<dbReference type="InterPro" id="IPR029052">
    <property type="entry name" value="Metallo-depent_PP-like"/>
</dbReference>
<dbReference type="STRING" id="449659.IV66_GL001000"/>
<comment type="similarity">
    <text evidence="1">Belongs to the CapA family.</text>
</comment>
<evidence type="ECO:0000256" key="1">
    <source>
        <dbReference type="ARBA" id="ARBA00005662"/>
    </source>
</evidence>
<dbReference type="PATRIC" id="fig|449659.4.peg.1007"/>
<organism evidence="3 4">
    <name type="scientific">Ligilactobacillus pobuzihii</name>
    <dbReference type="NCBI Taxonomy" id="449659"/>
    <lineage>
        <taxon>Bacteria</taxon>
        <taxon>Bacillati</taxon>
        <taxon>Bacillota</taxon>
        <taxon>Bacilli</taxon>
        <taxon>Lactobacillales</taxon>
        <taxon>Lactobacillaceae</taxon>
        <taxon>Ligilactobacillus</taxon>
    </lineage>
</organism>
<dbReference type="Proteomes" id="UP000051886">
    <property type="component" value="Unassembled WGS sequence"/>
</dbReference>
<dbReference type="PANTHER" id="PTHR33393:SF11">
    <property type="entry name" value="POLYGLUTAMINE SYNTHESIS ACCESSORY PROTEIN RV0574C-RELATED"/>
    <property type="match status" value="1"/>
</dbReference>
<evidence type="ECO:0000313" key="3">
    <source>
        <dbReference type="EMBL" id="KRN95557.1"/>
    </source>
</evidence>
<reference evidence="3 4" key="1">
    <citation type="journal article" date="2015" name="Genome Announc.">
        <title>Expanding the biotechnology potential of lactobacilli through comparative genomics of 213 strains and associated genera.</title>
        <authorList>
            <person name="Sun Z."/>
            <person name="Harris H.M."/>
            <person name="McCann A."/>
            <person name="Guo C."/>
            <person name="Argimon S."/>
            <person name="Zhang W."/>
            <person name="Yang X."/>
            <person name="Jeffery I.B."/>
            <person name="Cooney J.C."/>
            <person name="Kagawa T.F."/>
            <person name="Liu W."/>
            <person name="Song Y."/>
            <person name="Salvetti E."/>
            <person name="Wrobel A."/>
            <person name="Rasinkangas P."/>
            <person name="Parkhill J."/>
            <person name="Rea M.C."/>
            <person name="O'Sullivan O."/>
            <person name="Ritari J."/>
            <person name="Douillard F.P."/>
            <person name="Paul Ross R."/>
            <person name="Yang R."/>
            <person name="Briner A.E."/>
            <person name="Felis G.E."/>
            <person name="de Vos W.M."/>
            <person name="Barrangou R."/>
            <person name="Klaenhammer T.R."/>
            <person name="Caufield P.W."/>
            <person name="Cui Y."/>
            <person name="Zhang H."/>
            <person name="O'Toole P.W."/>
        </authorList>
    </citation>
    <scope>NUCLEOTIDE SEQUENCE [LARGE SCALE GENOMIC DNA]</scope>
    <source>
        <strain evidence="3 4">NBRC 103219</strain>
    </source>
</reference>
<dbReference type="CDD" id="cd07381">
    <property type="entry name" value="MPP_CapA"/>
    <property type="match status" value="1"/>
</dbReference>
<dbReference type="EMBL" id="JQCN01000070">
    <property type="protein sequence ID" value="KRN95557.1"/>
    <property type="molecule type" value="Genomic_DNA"/>
</dbReference>
<comment type="caution">
    <text evidence="3">The sequence shown here is derived from an EMBL/GenBank/DDBJ whole genome shotgun (WGS) entry which is preliminary data.</text>
</comment>
<accession>A0A0R2L6M6</accession>
<dbReference type="AlphaFoldDB" id="A0A0R2L6M6"/>
<evidence type="ECO:0000313" key="4">
    <source>
        <dbReference type="Proteomes" id="UP000051886"/>
    </source>
</evidence>
<evidence type="ECO:0000259" key="2">
    <source>
        <dbReference type="SMART" id="SM00854"/>
    </source>
</evidence>
<name>A0A0R2L6M6_9LACO</name>
<dbReference type="SMART" id="SM00854">
    <property type="entry name" value="PGA_cap"/>
    <property type="match status" value="1"/>
</dbReference>
<gene>
    <name evidence="3" type="ORF">IV66_GL001000</name>
</gene>
<dbReference type="InterPro" id="IPR019079">
    <property type="entry name" value="Capsule_synth_CapA"/>
</dbReference>
<feature type="domain" description="Capsule synthesis protein CapA" evidence="2">
    <location>
        <begin position="4"/>
        <end position="316"/>
    </location>
</feature>